<evidence type="ECO:0000256" key="1">
    <source>
        <dbReference type="SAM" id="Phobius"/>
    </source>
</evidence>
<gene>
    <name evidence="2" type="ORF">COU22_01640</name>
</gene>
<reference evidence="3" key="1">
    <citation type="submission" date="2017-09" db="EMBL/GenBank/DDBJ databases">
        <title>Depth-based differentiation of microbial function through sediment-hosted aquifers and enrichment of novel symbionts in the deep terrestrial subsurface.</title>
        <authorList>
            <person name="Probst A.J."/>
            <person name="Ladd B."/>
            <person name="Jarett J.K."/>
            <person name="Geller-Mcgrath D.E."/>
            <person name="Sieber C.M.K."/>
            <person name="Emerson J.B."/>
            <person name="Anantharaman K."/>
            <person name="Thomas B.C."/>
            <person name="Malmstrom R."/>
            <person name="Stieglmeier M."/>
            <person name="Klingl A."/>
            <person name="Woyke T."/>
            <person name="Ryan C.M."/>
            <person name="Banfield J.F."/>
        </authorList>
    </citation>
    <scope>NUCLEOTIDE SEQUENCE [LARGE SCALE GENOMIC DNA]</scope>
</reference>
<sequence>MLKVGFFAKITVLKAIDMQEKLIQIARQFINSTLDFEWTEAEKNLVDKVFTNADKRVFFIYNQLPANMIAVLMAIYSRMRNKRGLRGTFV</sequence>
<organism evidence="2 3">
    <name type="scientific">Candidatus Komeilibacteria bacterium CG10_big_fil_rev_8_21_14_0_10_41_13</name>
    <dbReference type="NCBI Taxonomy" id="1974476"/>
    <lineage>
        <taxon>Bacteria</taxon>
        <taxon>Candidatus Komeiliibacteriota</taxon>
    </lineage>
</organism>
<feature type="transmembrane region" description="Helical" evidence="1">
    <location>
        <begin position="58"/>
        <end position="76"/>
    </location>
</feature>
<protein>
    <submittedName>
        <fullName evidence="2">Uncharacterized protein</fullName>
    </submittedName>
</protein>
<dbReference type="EMBL" id="PFBO01000049">
    <property type="protein sequence ID" value="PIT90536.1"/>
    <property type="molecule type" value="Genomic_DNA"/>
</dbReference>
<keyword evidence="1" id="KW-1133">Transmembrane helix</keyword>
<keyword evidence="1" id="KW-0812">Transmembrane</keyword>
<evidence type="ECO:0000313" key="2">
    <source>
        <dbReference type="EMBL" id="PIT90536.1"/>
    </source>
</evidence>
<evidence type="ECO:0000313" key="3">
    <source>
        <dbReference type="Proteomes" id="UP000230543"/>
    </source>
</evidence>
<feature type="non-terminal residue" evidence="2">
    <location>
        <position position="90"/>
    </location>
</feature>
<comment type="caution">
    <text evidence="2">The sequence shown here is derived from an EMBL/GenBank/DDBJ whole genome shotgun (WGS) entry which is preliminary data.</text>
</comment>
<name>A0A2M6WCN3_9BACT</name>
<keyword evidence="1" id="KW-0472">Membrane</keyword>
<proteinExistence type="predicted"/>
<dbReference type="AlphaFoldDB" id="A0A2M6WCN3"/>
<accession>A0A2M6WCN3</accession>
<dbReference type="Proteomes" id="UP000230543">
    <property type="component" value="Unassembled WGS sequence"/>
</dbReference>